<sequence length="898" mass="100680">METLSVDIIDTSKEDSRPPFQQRFTARTDPCDNPSLLHLRSPPAIRLDARSSTSTDQPATDDSMVRPRPHRAASSTYSRSAHYETTSMYWPAEMPPPTSLGFSIPEPAARSASTGALQDTHDQINAMMEDLAYGNEATNEVTVEEDDREPTRNTSHTPPMPLTPISNKTPRQRDLSDRTLVDALRTDSATCRLIREIIRICWKDDLQHRLVLIAVIIHKDLRKCFHSQKVTHDTSRRAGELATSVDEVLNAWAEHMMPLQQAIDSIDVVKDTPNLVDMAKEKHGPAMKVFSKVLLPIPTEAGAECNSRVVKMMKELFDNEVRLPFEQLLSVQRSTSPAEITARGYLVVLNKSFIRISEMADLLRTSTNGTWVHWKQISEKIAKQAEPARTHKSAALTQRAKSTMSRMLSRSHTKRNRITHNDDGHIKISSPLETIAKLETTRRQPRDALVRDTTVEIPRHPLDAAPEDTPLEDLVPDTGYISALELNTVYEEKDGMGPFTPHTQFSPRHPSNSFADVSKDQAAVATSTEDDPFIGWDSVTDNRAPTALGIFNSSPPPDLTLHSGLRPASSPYRWSTPFDATAQNTTASHPDSRPPSTAFTIDGARYYNMLREFYRMDPDKPEPGEDPDLYSMWYRAHALRRLEEGGTPADTPNIQFPTDAMVSIQRAHEKKHEKKRMQLHRAQDALVEERRKLDELDVQLKSAMAGRGAEVAGVRLGVDRDMDVVGREKRALRESLSPYSAGSDGQRDLARKASVARKSRDRSSTTESQQTGSSQGDSSKGVVVRRESRRKAVVRPDQDRVDVFLTRQGSVKEERDDEESARSNSLVLDFVFPPRVQNNSARASTTQRSHHSGPISLGQTDLNERGASGIFWYNNLDEVAESYITDEEEPWRLDERAG</sequence>
<feature type="compositionally biased region" description="Polar residues" evidence="2">
    <location>
        <begin position="395"/>
        <end position="408"/>
    </location>
</feature>
<feature type="compositionally biased region" description="Basic residues" evidence="2">
    <location>
        <begin position="409"/>
        <end position="418"/>
    </location>
</feature>
<evidence type="ECO:0000256" key="2">
    <source>
        <dbReference type="SAM" id="MobiDB-lite"/>
    </source>
</evidence>
<evidence type="ECO:0000256" key="1">
    <source>
        <dbReference type="SAM" id="Coils"/>
    </source>
</evidence>
<protein>
    <submittedName>
        <fullName evidence="3">Uncharacterized protein</fullName>
    </submittedName>
</protein>
<keyword evidence="4" id="KW-1185">Reference proteome</keyword>
<dbReference type="Proteomes" id="UP000774617">
    <property type="component" value="Unassembled WGS sequence"/>
</dbReference>
<gene>
    <name evidence="3" type="ORF">B0J12DRAFT_695445</name>
</gene>
<feature type="region of interest" description="Disordered" evidence="2">
    <location>
        <begin position="1"/>
        <end position="79"/>
    </location>
</feature>
<reference evidence="3 4" key="1">
    <citation type="journal article" date="2021" name="Nat. Commun.">
        <title>Genetic determinants of endophytism in the Arabidopsis root mycobiome.</title>
        <authorList>
            <person name="Mesny F."/>
            <person name="Miyauchi S."/>
            <person name="Thiergart T."/>
            <person name="Pickel B."/>
            <person name="Atanasova L."/>
            <person name="Karlsson M."/>
            <person name="Huettel B."/>
            <person name="Barry K.W."/>
            <person name="Haridas S."/>
            <person name="Chen C."/>
            <person name="Bauer D."/>
            <person name="Andreopoulos W."/>
            <person name="Pangilinan J."/>
            <person name="LaButti K."/>
            <person name="Riley R."/>
            <person name="Lipzen A."/>
            <person name="Clum A."/>
            <person name="Drula E."/>
            <person name="Henrissat B."/>
            <person name="Kohler A."/>
            <person name="Grigoriev I.V."/>
            <person name="Martin F.M."/>
            <person name="Hacquard S."/>
        </authorList>
    </citation>
    <scope>NUCLEOTIDE SEQUENCE [LARGE SCALE GENOMIC DNA]</scope>
    <source>
        <strain evidence="3 4">MPI-SDFR-AT-0080</strain>
    </source>
</reference>
<feature type="region of interest" description="Disordered" evidence="2">
    <location>
        <begin position="839"/>
        <end position="861"/>
    </location>
</feature>
<feature type="compositionally biased region" description="Low complexity" evidence="2">
    <location>
        <begin position="765"/>
        <end position="781"/>
    </location>
</feature>
<comment type="caution">
    <text evidence="3">The sequence shown here is derived from an EMBL/GenBank/DDBJ whole genome shotgun (WGS) entry which is preliminary data.</text>
</comment>
<proteinExistence type="predicted"/>
<organism evidence="3 4">
    <name type="scientific">Macrophomina phaseolina</name>
    <dbReference type="NCBI Taxonomy" id="35725"/>
    <lineage>
        <taxon>Eukaryota</taxon>
        <taxon>Fungi</taxon>
        <taxon>Dikarya</taxon>
        <taxon>Ascomycota</taxon>
        <taxon>Pezizomycotina</taxon>
        <taxon>Dothideomycetes</taxon>
        <taxon>Dothideomycetes incertae sedis</taxon>
        <taxon>Botryosphaeriales</taxon>
        <taxon>Botryosphaeriaceae</taxon>
        <taxon>Macrophomina</taxon>
    </lineage>
</organism>
<evidence type="ECO:0000313" key="3">
    <source>
        <dbReference type="EMBL" id="KAH7061273.1"/>
    </source>
</evidence>
<feature type="region of interest" description="Disordered" evidence="2">
    <location>
        <begin position="384"/>
        <end position="425"/>
    </location>
</feature>
<evidence type="ECO:0000313" key="4">
    <source>
        <dbReference type="Proteomes" id="UP000774617"/>
    </source>
</evidence>
<accession>A0ABQ8GND5</accession>
<keyword evidence="1" id="KW-0175">Coiled coil</keyword>
<feature type="region of interest" description="Disordered" evidence="2">
    <location>
        <begin position="572"/>
        <end position="598"/>
    </location>
</feature>
<feature type="compositionally biased region" description="Polar residues" evidence="2">
    <location>
        <begin position="581"/>
        <end position="598"/>
    </location>
</feature>
<name>A0ABQ8GND5_9PEZI</name>
<feature type="region of interest" description="Disordered" evidence="2">
    <location>
        <begin position="140"/>
        <end position="175"/>
    </location>
</feature>
<dbReference type="EMBL" id="JAGTJR010000004">
    <property type="protein sequence ID" value="KAH7061273.1"/>
    <property type="molecule type" value="Genomic_DNA"/>
</dbReference>
<feature type="compositionally biased region" description="Polar residues" evidence="2">
    <location>
        <begin position="50"/>
        <end position="60"/>
    </location>
</feature>
<feature type="region of interest" description="Disordered" evidence="2">
    <location>
        <begin position="736"/>
        <end position="795"/>
    </location>
</feature>
<feature type="coiled-coil region" evidence="1">
    <location>
        <begin position="672"/>
        <end position="699"/>
    </location>
</feature>